<evidence type="ECO:0000313" key="3">
    <source>
        <dbReference type="Proteomes" id="UP001596364"/>
    </source>
</evidence>
<dbReference type="EMBL" id="JBHSUS010000001">
    <property type="protein sequence ID" value="MFC6440922.1"/>
    <property type="molecule type" value="Genomic_DNA"/>
</dbReference>
<dbReference type="RefSeq" id="WP_131258746.1">
    <property type="nucleotide sequence ID" value="NZ_JBHSUS010000001.1"/>
</dbReference>
<accession>A0ABW1XND7</accession>
<comment type="caution">
    <text evidence="2">The sequence shown here is derived from an EMBL/GenBank/DDBJ whole genome shotgun (WGS) entry which is preliminary data.</text>
</comment>
<evidence type="ECO:0008006" key="4">
    <source>
        <dbReference type="Google" id="ProtNLM"/>
    </source>
</evidence>
<keyword evidence="3" id="KW-1185">Reference proteome</keyword>
<proteinExistence type="predicted"/>
<protein>
    <recommendedName>
        <fullName evidence="4">Porin</fullName>
    </recommendedName>
</protein>
<sequence>MKKSIIATALASVLAFSAQADINFSGFATVVGGKTSGDDQVFRGYDNEFDLSTGSLFAIQANSDLGDGLSATVQMMARGSDDWDPEFAWAYLSYDATEDWRLLFGRQRAPMYLYSDYLDVSYAYHWLRPPQAVYDAPFDTFDGIGSIYSTTVGDSFVTWHMIYGINDDKDTPINDTTLDTKFSDLFGGSLTWNYDWLTLRGAYFQANAYIPLNEAPAGTAVSQIAALQAGWATTPYAVIADEIGIDDDKITFAEFGMQIDYNDWVIVGEITKLDLSKTIFPDQDSWYVSVGKRMDSVMLHATYGNNKDSSEFLVPKYNVPFPTGTALDALAGGTQLVQNTLDVDEDFYTLGIRWDFHPSVAFKAEFTNTEDDVLGKDVKLFQIGLVSVF</sequence>
<feature type="chain" id="PRO_5045810870" description="Porin" evidence="1">
    <location>
        <begin position="21"/>
        <end position="389"/>
    </location>
</feature>
<feature type="signal peptide" evidence="1">
    <location>
        <begin position="1"/>
        <end position="20"/>
    </location>
</feature>
<evidence type="ECO:0000256" key="1">
    <source>
        <dbReference type="SAM" id="SignalP"/>
    </source>
</evidence>
<dbReference type="SUPFAM" id="SSF56935">
    <property type="entry name" value="Porins"/>
    <property type="match status" value="1"/>
</dbReference>
<reference evidence="3" key="1">
    <citation type="journal article" date="2019" name="Int. J. Syst. Evol. Microbiol.">
        <title>The Global Catalogue of Microorganisms (GCM) 10K type strain sequencing project: providing services to taxonomists for standard genome sequencing and annotation.</title>
        <authorList>
            <consortium name="The Broad Institute Genomics Platform"/>
            <consortium name="The Broad Institute Genome Sequencing Center for Infectious Disease"/>
            <person name="Wu L."/>
            <person name="Ma J."/>
        </authorList>
    </citation>
    <scope>NUCLEOTIDE SEQUENCE [LARGE SCALE GENOMIC DNA]</scope>
    <source>
        <strain evidence="3">CGMCC 1.16031</strain>
    </source>
</reference>
<dbReference type="Proteomes" id="UP001596364">
    <property type="component" value="Unassembled WGS sequence"/>
</dbReference>
<gene>
    <name evidence="2" type="ORF">ACFP85_12275</name>
</gene>
<dbReference type="InterPro" id="IPR023614">
    <property type="entry name" value="Porin_dom_sf"/>
</dbReference>
<evidence type="ECO:0000313" key="2">
    <source>
        <dbReference type="EMBL" id="MFC6440922.1"/>
    </source>
</evidence>
<organism evidence="2 3">
    <name type="scientific">Pseudobowmanella zhangzhouensis</name>
    <dbReference type="NCBI Taxonomy" id="1537679"/>
    <lineage>
        <taxon>Bacteria</taxon>
        <taxon>Pseudomonadati</taxon>
        <taxon>Pseudomonadota</taxon>
        <taxon>Gammaproteobacteria</taxon>
        <taxon>Alteromonadales</taxon>
        <taxon>Alteromonadaceae</taxon>
    </lineage>
</organism>
<name>A0ABW1XND7_9ALTE</name>
<dbReference type="Gene3D" id="2.40.160.10">
    <property type="entry name" value="Porin"/>
    <property type="match status" value="1"/>
</dbReference>
<keyword evidence="1" id="KW-0732">Signal</keyword>